<evidence type="ECO:0000256" key="1">
    <source>
        <dbReference type="SAM" id="Phobius"/>
    </source>
</evidence>
<evidence type="ECO:0000313" key="2">
    <source>
        <dbReference type="EMBL" id="MFC3146911.1"/>
    </source>
</evidence>
<dbReference type="Proteomes" id="UP001595556">
    <property type="component" value="Unassembled WGS sequence"/>
</dbReference>
<sequence length="50" mass="5605">MSERRRALLGVFLFLLSVACWVGCFELGQLWLAGLALGLELVSYAVFTRK</sequence>
<organism evidence="2 3">
    <name type="scientific">Piscinibacterium candidicorallinum</name>
    <dbReference type="NCBI Taxonomy" id="1793872"/>
    <lineage>
        <taxon>Bacteria</taxon>
        <taxon>Pseudomonadati</taxon>
        <taxon>Pseudomonadota</taxon>
        <taxon>Betaproteobacteria</taxon>
        <taxon>Burkholderiales</taxon>
        <taxon>Piscinibacterium</taxon>
    </lineage>
</organism>
<protein>
    <recommendedName>
        <fullName evidence="4">Lipoprotein</fullName>
    </recommendedName>
</protein>
<name>A0ABV7H2X5_9BURK</name>
<keyword evidence="1" id="KW-0812">Transmembrane</keyword>
<feature type="transmembrane region" description="Helical" evidence="1">
    <location>
        <begin position="30"/>
        <end position="47"/>
    </location>
</feature>
<proteinExistence type="predicted"/>
<evidence type="ECO:0000313" key="3">
    <source>
        <dbReference type="Proteomes" id="UP001595556"/>
    </source>
</evidence>
<dbReference type="EMBL" id="JBHRTI010000003">
    <property type="protein sequence ID" value="MFC3146911.1"/>
    <property type="molecule type" value="Genomic_DNA"/>
</dbReference>
<keyword evidence="3" id="KW-1185">Reference proteome</keyword>
<keyword evidence="1" id="KW-1133">Transmembrane helix</keyword>
<dbReference type="PROSITE" id="PS51257">
    <property type="entry name" value="PROKAR_LIPOPROTEIN"/>
    <property type="match status" value="1"/>
</dbReference>
<comment type="caution">
    <text evidence="2">The sequence shown here is derived from an EMBL/GenBank/DDBJ whole genome shotgun (WGS) entry which is preliminary data.</text>
</comment>
<keyword evidence="1" id="KW-0472">Membrane</keyword>
<accession>A0ABV7H2X5</accession>
<gene>
    <name evidence="2" type="ORF">ACFOEN_04550</name>
</gene>
<dbReference type="RefSeq" id="WP_377301500.1">
    <property type="nucleotide sequence ID" value="NZ_CP180191.1"/>
</dbReference>
<evidence type="ECO:0008006" key="4">
    <source>
        <dbReference type="Google" id="ProtNLM"/>
    </source>
</evidence>
<reference evidence="3" key="1">
    <citation type="journal article" date="2019" name="Int. J. Syst. Evol. Microbiol.">
        <title>The Global Catalogue of Microorganisms (GCM) 10K type strain sequencing project: providing services to taxonomists for standard genome sequencing and annotation.</title>
        <authorList>
            <consortium name="The Broad Institute Genomics Platform"/>
            <consortium name="The Broad Institute Genome Sequencing Center for Infectious Disease"/>
            <person name="Wu L."/>
            <person name="Ma J."/>
        </authorList>
    </citation>
    <scope>NUCLEOTIDE SEQUENCE [LARGE SCALE GENOMIC DNA]</scope>
    <source>
        <strain evidence="3">KCTC 52168</strain>
    </source>
</reference>